<keyword evidence="4" id="KW-1185">Reference proteome</keyword>
<dbReference type="SMART" id="SM00751">
    <property type="entry name" value="BSD"/>
    <property type="match status" value="1"/>
</dbReference>
<organism evidence="3 4">
    <name type="scientific">Phtheirospermum japonicum</name>
    <dbReference type="NCBI Taxonomy" id="374723"/>
    <lineage>
        <taxon>Eukaryota</taxon>
        <taxon>Viridiplantae</taxon>
        <taxon>Streptophyta</taxon>
        <taxon>Embryophyta</taxon>
        <taxon>Tracheophyta</taxon>
        <taxon>Spermatophyta</taxon>
        <taxon>Magnoliopsida</taxon>
        <taxon>eudicotyledons</taxon>
        <taxon>Gunneridae</taxon>
        <taxon>Pentapetalae</taxon>
        <taxon>asterids</taxon>
        <taxon>lamiids</taxon>
        <taxon>Lamiales</taxon>
        <taxon>Orobanchaceae</taxon>
        <taxon>Orobanchaceae incertae sedis</taxon>
        <taxon>Phtheirospermum</taxon>
    </lineage>
</organism>
<dbReference type="EMBL" id="BMAC01000077">
    <property type="protein sequence ID" value="GFP84091.1"/>
    <property type="molecule type" value="Genomic_DNA"/>
</dbReference>
<proteinExistence type="predicted"/>
<dbReference type="AlphaFoldDB" id="A0A830BQ07"/>
<accession>A0A830BQ07</accession>
<evidence type="ECO:0000259" key="2">
    <source>
        <dbReference type="PROSITE" id="PS50858"/>
    </source>
</evidence>
<sequence>MSWLARSIANSLRLDDEEDGPNEEEKNLDDAVPRPTPYDAVPPEDRPRNSTFSAEDLRSSESDGVASCNRCGDDDLDSDDNRRGVKEDLSELKDSLTRQLWGVASFLAPPPPPPPPPPLIQRSGSVHFESKSDGTGSGNDDYEEDGDELVEHDERESGQFGEFACFLPSEDYYSNVIEDAIGITEEVMAFARNIAHHPETWLDFPLSEEEEFDDFDISDTQYKHALAVEHLSPRLAALRIELCPVHMSEGYFWMVYFVLLHSRLNKHDADLLSSPQLVQARIMWMQELQKQTKEESSWLGLSTFHSKESADSPHQNFITHSYEDGHFGNVSEPISPVESSMHQMKSGHEIEKHFVNEIEFIDKSVIKEDLALELQEKEMIVSCSFEIPVQDDDDDWLKEDSDLLAYSGMSIVGNEEDISFSDLEDDLDATMPTKYKTASAEGNTINKSS</sequence>
<gene>
    <name evidence="3" type="ORF">PHJA_000552700</name>
</gene>
<dbReference type="InterPro" id="IPR035925">
    <property type="entry name" value="BSD_dom_sf"/>
</dbReference>
<feature type="region of interest" description="Disordered" evidence="1">
    <location>
        <begin position="104"/>
        <end position="146"/>
    </location>
</feature>
<feature type="compositionally biased region" description="Basic and acidic residues" evidence="1">
    <location>
        <begin position="23"/>
        <end position="32"/>
    </location>
</feature>
<name>A0A830BQ07_9LAMI</name>
<protein>
    <recommendedName>
        <fullName evidence="2">BSD domain-containing protein</fullName>
    </recommendedName>
</protein>
<reference evidence="3" key="1">
    <citation type="submission" date="2020-07" db="EMBL/GenBank/DDBJ databases">
        <title>Ethylene signaling mediates host invasion by parasitic plants.</title>
        <authorList>
            <person name="Yoshida S."/>
        </authorList>
    </citation>
    <scope>NUCLEOTIDE SEQUENCE</scope>
    <source>
        <strain evidence="3">Okayama</strain>
    </source>
</reference>
<comment type="caution">
    <text evidence="3">The sequence shown here is derived from an EMBL/GenBank/DDBJ whole genome shotgun (WGS) entry which is preliminary data.</text>
</comment>
<feature type="domain" description="BSD" evidence="2">
    <location>
        <begin position="212"/>
        <end position="264"/>
    </location>
</feature>
<feature type="compositionally biased region" description="Pro residues" evidence="1">
    <location>
        <begin position="108"/>
        <end position="119"/>
    </location>
</feature>
<dbReference type="Gene3D" id="1.10.3970.10">
    <property type="entry name" value="BSD domain"/>
    <property type="match status" value="1"/>
</dbReference>
<dbReference type="PROSITE" id="PS50858">
    <property type="entry name" value="BSD"/>
    <property type="match status" value="1"/>
</dbReference>
<dbReference type="InterPro" id="IPR005607">
    <property type="entry name" value="BSD_dom"/>
</dbReference>
<feature type="region of interest" description="Disordered" evidence="1">
    <location>
        <begin position="1"/>
        <end position="85"/>
    </location>
</feature>
<evidence type="ECO:0000313" key="3">
    <source>
        <dbReference type="EMBL" id="GFP84091.1"/>
    </source>
</evidence>
<dbReference type="SUPFAM" id="SSF140383">
    <property type="entry name" value="BSD domain-like"/>
    <property type="match status" value="1"/>
</dbReference>
<evidence type="ECO:0000256" key="1">
    <source>
        <dbReference type="SAM" id="MobiDB-lite"/>
    </source>
</evidence>
<dbReference type="PANTHER" id="PTHR31923:SF27">
    <property type="entry name" value="BSD DOMAIN-CONTAINING PROTEIN"/>
    <property type="match status" value="1"/>
</dbReference>
<dbReference type="Pfam" id="PF03909">
    <property type="entry name" value="BSD"/>
    <property type="match status" value="1"/>
</dbReference>
<dbReference type="OrthoDB" id="2021158at2759"/>
<dbReference type="Proteomes" id="UP000653305">
    <property type="component" value="Unassembled WGS sequence"/>
</dbReference>
<dbReference type="PANTHER" id="PTHR31923">
    <property type="entry name" value="BSD DOMAIN-CONTAINING PROTEIN"/>
    <property type="match status" value="1"/>
</dbReference>
<evidence type="ECO:0000313" key="4">
    <source>
        <dbReference type="Proteomes" id="UP000653305"/>
    </source>
</evidence>